<reference evidence="2" key="1">
    <citation type="submission" date="2012-11" db="EMBL/GenBank/DDBJ databases">
        <title>Dependencies among metagenomic species, viruses, plasmids and units of genetic variation.</title>
        <authorList>
            <person name="Nielsen H.B."/>
            <person name="Almeida M."/>
            <person name="Juncker A.S."/>
            <person name="Rasmussen S."/>
            <person name="Li J."/>
            <person name="Sunagawa S."/>
            <person name="Plichta D."/>
            <person name="Gautier L."/>
            <person name="Le Chatelier E."/>
            <person name="Peletier E."/>
            <person name="Bonde I."/>
            <person name="Nielsen T."/>
            <person name="Manichanh C."/>
            <person name="Arumugam M."/>
            <person name="Batto J."/>
            <person name="Santos M.B.Q.D."/>
            <person name="Blom N."/>
            <person name="Borruel N."/>
            <person name="Burgdorf K.S."/>
            <person name="Boumezbeur F."/>
            <person name="Casellas F."/>
            <person name="Dore J."/>
            <person name="Guarner F."/>
            <person name="Hansen T."/>
            <person name="Hildebrand F."/>
            <person name="Kaas R.S."/>
            <person name="Kennedy S."/>
            <person name="Kristiansen K."/>
            <person name="Kultima J.R."/>
            <person name="Leonard P."/>
            <person name="Levenez F."/>
            <person name="Lund O."/>
            <person name="Moumen B."/>
            <person name="Le Paslier D."/>
            <person name="Pons N."/>
            <person name="Pedersen O."/>
            <person name="Prifti E."/>
            <person name="Qin J."/>
            <person name="Raes J."/>
            <person name="Tap J."/>
            <person name="Tims S."/>
            <person name="Ussery D.W."/>
            <person name="Yamada T."/>
            <person name="MetaHit consortium"/>
            <person name="Renault P."/>
            <person name="Sicheritz-Ponten T."/>
            <person name="Bork P."/>
            <person name="Wang J."/>
            <person name="Brunak S."/>
            <person name="Ehrlich S.D."/>
        </authorList>
    </citation>
    <scope>NUCLEOTIDE SEQUENCE [LARGE SCALE GENOMIC DNA]</scope>
</reference>
<dbReference type="AlphaFoldDB" id="R6WT90"/>
<feature type="region of interest" description="Disordered" evidence="1">
    <location>
        <begin position="502"/>
        <end position="527"/>
    </location>
</feature>
<dbReference type="EMBL" id="CBGL010000129">
    <property type="protein sequence ID" value="CDD12570.1"/>
    <property type="molecule type" value="Genomic_DNA"/>
</dbReference>
<protein>
    <submittedName>
        <fullName evidence="2">Uncharacterized protein</fullName>
    </submittedName>
</protein>
<gene>
    <name evidence="2" type="ORF">BN587_01099</name>
</gene>
<dbReference type="RefSeq" id="WP_021720162.1">
    <property type="nucleotide sequence ID" value="NZ_FR892793.1"/>
</dbReference>
<accession>R6WT90</accession>
<dbReference type="Proteomes" id="UP000014937">
    <property type="component" value="Unassembled WGS sequence"/>
</dbReference>
<feature type="compositionally biased region" description="Basic residues" evidence="1">
    <location>
        <begin position="514"/>
        <end position="524"/>
    </location>
</feature>
<evidence type="ECO:0000313" key="3">
    <source>
        <dbReference type="Proteomes" id="UP000014937"/>
    </source>
</evidence>
<name>R6WT90_9FIRM</name>
<organism evidence="2 3">
    <name type="scientific">Phascolarctobacterium succinatutens CAG:287</name>
    <dbReference type="NCBI Taxonomy" id="1263101"/>
    <lineage>
        <taxon>Bacteria</taxon>
        <taxon>Bacillati</taxon>
        <taxon>Bacillota</taxon>
        <taxon>Negativicutes</taxon>
        <taxon>Acidaminococcales</taxon>
        <taxon>Acidaminococcaceae</taxon>
        <taxon>Phascolarctobacterium</taxon>
    </lineage>
</organism>
<dbReference type="HOGENOM" id="CLU_027697_0_0_9"/>
<evidence type="ECO:0000256" key="1">
    <source>
        <dbReference type="SAM" id="MobiDB-lite"/>
    </source>
</evidence>
<sequence>MLAKWHSIPNNDGLIKGPNDSGICTFSGFAIKSLVRETIQNALDAEKIDENKPTVVEFCDFRIPVAKFPGIEEFKVIIDKCLENKEDNDIQDIFGNAKRCLGNDIRVLRISDFNTCGLIGADDGHKGSKWSRLVKELGTANNNQGSQGSFGIGKAAPFVCSELRTVFYSSLDKNGIKSNIGVGRLVSFKESDGELTTGDIFWSDSNKKTAIMKLADIDDNFIRNSCGTDIYVMGMREESDLGFEIKRAVLENFLVSIWSDKLEVNICGEKINKQNLGSHIEFIYNKIKNSNYNKIDEEKIEDLNNYYILLENESGNCHTISIKAEDYGSEFGFADDEAVLLIMEAENLNRRILMTRGAGMKLFEQKNINGSASFTGILLMTDPNMNREFRKMEVASHDKWIPDSCKNPKDRNRLNKMYVDLRKYLRGQVNSILEKSISEINDAYGVSAFLPSDNTNDLDGKQLEEKIIGLVKVSGEKHNKSTKTKVRNKKEKEQMEFVDGEQGNGINVSTTRGSGKHGHTKGTKLPRIPGEMEIGFREEETHVNQRVVCINSAQGIYMYIFTAPSNKKEKLEFFVNGEQYDAKLSILEIEAIDDTTKIICGEENKVILSGVRKNMIVKLRFKIPFERYCKWEVKHYEAKK</sequence>
<evidence type="ECO:0000313" key="2">
    <source>
        <dbReference type="EMBL" id="CDD12570.1"/>
    </source>
</evidence>
<comment type="caution">
    <text evidence="2">The sequence shown here is derived from an EMBL/GenBank/DDBJ whole genome shotgun (WGS) entry which is preliminary data.</text>
</comment>
<proteinExistence type="predicted"/>